<dbReference type="InterPro" id="IPR016181">
    <property type="entry name" value="Acyl_CoA_acyltransferase"/>
</dbReference>
<name>F0RKW3_DEIPM</name>
<dbReference type="STRING" id="693977.Deipr_0574"/>
<dbReference type="OrthoDB" id="9797456at2"/>
<dbReference type="GO" id="GO:0016747">
    <property type="term" value="F:acyltransferase activity, transferring groups other than amino-acyl groups"/>
    <property type="evidence" value="ECO:0007669"/>
    <property type="project" value="InterPro"/>
</dbReference>
<protein>
    <submittedName>
        <fullName evidence="2">GCN5-related N-acetyltransferase</fullName>
    </submittedName>
</protein>
<dbReference type="EMBL" id="CP002536">
    <property type="protein sequence ID" value="ADY25736.1"/>
    <property type="molecule type" value="Genomic_DNA"/>
</dbReference>
<evidence type="ECO:0000313" key="2">
    <source>
        <dbReference type="EMBL" id="ADY25736.1"/>
    </source>
</evidence>
<evidence type="ECO:0000313" key="3">
    <source>
        <dbReference type="Proteomes" id="UP000007718"/>
    </source>
</evidence>
<reference evidence="3" key="1">
    <citation type="submission" date="2011-02" db="EMBL/GenBank/DDBJ databases">
        <title>The complete sequence of chromosome of Deinococcus proteolyticus DSM 20540.</title>
        <authorList>
            <consortium name="US DOE Joint Genome Institute (JGI-PGF)"/>
            <person name="Lucas S."/>
            <person name="Copeland A."/>
            <person name="Lapidus A."/>
            <person name="Bruce D."/>
            <person name="Goodwin L."/>
            <person name="Pitluck S."/>
            <person name="Kyrpides N."/>
            <person name="Mavromatis K."/>
            <person name="Pagani I."/>
            <person name="Ivanova N."/>
            <person name="Ovchinnikova G."/>
            <person name="Zeytun A."/>
            <person name="Detter J.C."/>
            <person name="Han C."/>
            <person name="Land M."/>
            <person name="Hauser L."/>
            <person name="Markowitz V."/>
            <person name="Cheng J.-F."/>
            <person name="Hugenholtz P."/>
            <person name="Woyke T."/>
            <person name="Wu D."/>
            <person name="Pukall R."/>
            <person name="Steenblock K."/>
            <person name="Brambilla E."/>
            <person name="Klenk H.-P."/>
            <person name="Eisen J.A."/>
        </authorList>
    </citation>
    <scope>NUCLEOTIDE SEQUENCE [LARGE SCALE GENOMIC DNA]</scope>
    <source>
        <strain evidence="3">ATCC 35074 / DSM 20540 / JCM 6276 / NBRC 101906 / NCIMB 13154 / VKM Ac-1939 / CCM 2703 / MRP</strain>
    </source>
</reference>
<dbReference type="Gene3D" id="3.40.630.30">
    <property type="match status" value="1"/>
</dbReference>
<reference evidence="2 3" key="2">
    <citation type="journal article" date="2012" name="Stand. Genomic Sci.">
        <title>Complete genome sequence of the orange-red pigmented, radioresistant Deinococcus proteolyticus type strain (MRP(T)).</title>
        <authorList>
            <person name="Copeland A."/>
            <person name="Zeytun A."/>
            <person name="Yassawong M."/>
            <person name="Nolan M."/>
            <person name="Lucas S."/>
            <person name="Hammon N."/>
            <person name="Deshpande S."/>
            <person name="Cheng J.F."/>
            <person name="Han C."/>
            <person name="Tapia R."/>
            <person name="Goodwin L.A."/>
            <person name="Pitluck S."/>
            <person name="Mavromatis K."/>
            <person name="Liolios K."/>
            <person name="Pagani I."/>
            <person name="Ivanova N."/>
            <person name="Mikhailova N."/>
            <person name="Pati A."/>
            <person name="Chen A."/>
            <person name="Palaniappan K."/>
            <person name="Land M."/>
            <person name="Hauser L."/>
            <person name="Jeffries C.D."/>
            <person name="Brambilla E.M."/>
            <person name="Rohde M."/>
            <person name="Sikorski J."/>
            <person name="Pukall R."/>
            <person name="Goker M."/>
            <person name="Detter J.C."/>
            <person name="Woyke T."/>
            <person name="Bristow J."/>
            <person name="Eisen J.A."/>
            <person name="Markowitz V."/>
            <person name="Hugenholtz P."/>
            <person name="Kyrpides N.C."/>
            <person name="Klenk H.P."/>
            <person name="Lapidus A."/>
        </authorList>
    </citation>
    <scope>NUCLEOTIDE SEQUENCE [LARGE SCALE GENOMIC DNA]</scope>
    <source>
        <strain evidence="3">ATCC 35074 / DSM 20540 / JCM 6276 / NBRC 101906 / NCIMB 13154 / VKM Ac-1939 / CCM 2703 / MRP</strain>
    </source>
</reference>
<dbReference type="AlphaFoldDB" id="F0RKW3"/>
<sequence>MQEAARSLGYQTDLAVLRHQGAVMAARQGYAAVHTPGNPDFWWGNFLLLPGLDSAVPAQEWLARFAAEFPSARHAAFGLDITQPPELQRVAEFAALGFALERSTVLTAQQTAPCRPLPPGGELRPLHSGDDWHQALNLRLALNAAGGEPLPGHLPFVRDRLRLLRQAQERGEGAAWGAFVGRQLRASLGIYRAGQWNGEVLARYQDVETHPDWRSRGLAGGLVHAAGEWAQRELGAQTLVIVADPEHHAQALYQRLGFSVREEAWGLVRPPGPVSPGR</sequence>
<feature type="domain" description="N-acetyltransferase" evidence="1">
    <location>
        <begin position="121"/>
        <end position="278"/>
    </location>
</feature>
<dbReference type="HOGENOM" id="CLU_086660_0_0_0"/>
<keyword evidence="3" id="KW-1185">Reference proteome</keyword>
<dbReference type="SUPFAM" id="SSF55729">
    <property type="entry name" value="Acyl-CoA N-acyltransferases (Nat)"/>
    <property type="match status" value="1"/>
</dbReference>
<organism evidence="2 3">
    <name type="scientific">Deinococcus proteolyticus (strain ATCC 35074 / DSM 20540 / JCM 6276 / NBRC 101906 / NCIMB 13154 / VKM Ac-1939 / CCM 2703 / MRP)</name>
    <dbReference type="NCBI Taxonomy" id="693977"/>
    <lineage>
        <taxon>Bacteria</taxon>
        <taxon>Thermotogati</taxon>
        <taxon>Deinococcota</taxon>
        <taxon>Deinococci</taxon>
        <taxon>Deinococcales</taxon>
        <taxon>Deinococcaceae</taxon>
        <taxon>Deinococcus</taxon>
    </lineage>
</organism>
<dbReference type="eggNOG" id="COG0456">
    <property type="taxonomic scope" value="Bacteria"/>
</dbReference>
<dbReference type="Pfam" id="PF00583">
    <property type="entry name" value="Acetyltransf_1"/>
    <property type="match status" value="1"/>
</dbReference>
<accession>F0RKW3</accession>
<dbReference type="InterPro" id="IPR000182">
    <property type="entry name" value="GNAT_dom"/>
</dbReference>
<dbReference type="KEGG" id="dpt:Deipr_0574"/>
<dbReference type="PROSITE" id="PS51186">
    <property type="entry name" value="GNAT"/>
    <property type="match status" value="1"/>
</dbReference>
<dbReference type="RefSeq" id="WP_013614345.1">
    <property type="nucleotide sequence ID" value="NC_015161.1"/>
</dbReference>
<dbReference type="Proteomes" id="UP000007718">
    <property type="component" value="Chromosome"/>
</dbReference>
<keyword evidence="2" id="KW-0808">Transferase</keyword>
<gene>
    <name evidence="2" type="ordered locus">Deipr_0574</name>
</gene>
<evidence type="ECO:0000259" key="1">
    <source>
        <dbReference type="PROSITE" id="PS51186"/>
    </source>
</evidence>
<proteinExistence type="predicted"/>